<dbReference type="RefSeq" id="WP_210875483.1">
    <property type="nucleotide sequence ID" value="NZ_JAGPNL010000008.1"/>
</dbReference>
<organism evidence="1 2">
    <name type="scientific">Streptomyces tagetis</name>
    <dbReference type="NCBI Taxonomy" id="2820809"/>
    <lineage>
        <taxon>Bacteria</taxon>
        <taxon>Bacillati</taxon>
        <taxon>Actinomycetota</taxon>
        <taxon>Actinomycetes</taxon>
        <taxon>Kitasatosporales</taxon>
        <taxon>Streptomycetaceae</taxon>
        <taxon>Streptomyces</taxon>
    </lineage>
</organism>
<reference evidence="1" key="1">
    <citation type="submission" date="2021-04" db="EMBL/GenBank/DDBJ databases">
        <title>Genome seq and assembly of Streptomyces sp. RG38.</title>
        <authorList>
            <person name="Chhetri G."/>
        </authorList>
    </citation>
    <scope>NUCLEOTIDE SEQUENCE</scope>
    <source>
        <strain evidence="1">RG38</strain>
    </source>
</reference>
<dbReference type="Proteomes" id="UP000677875">
    <property type="component" value="Unassembled WGS sequence"/>
</dbReference>
<dbReference type="Pfam" id="PF01904">
    <property type="entry name" value="DUF72"/>
    <property type="match status" value="1"/>
</dbReference>
<comment type="caution">
    <text evidence="1">The sequence shown here is derived from an EMBL/GenBank/DDBJ whole genome shotgun (WGS) entry which is preliminary data.</text>
</comment>
<protein>
    <submittedName>
        <fullName evidence="1">DUF72 domain-containing protein</fullName>
    </submittedName>
</protein>
<dbReference type="EMBL" id="JAGPNL010000008">
    <property type="protein sequence ID" value="MBQ0829893.1"/>
    <property type="molecule type" value="Genomic_DNA"/>
</dbReference>
<dbReference type="PANTHER" id="PTHR30348">
    <property type="entry name" value="UNCHARACTERIZED PROTEIN YECE"/>
    <property type="match status" value="1"/>
</dbReference>
<dbReference type="SUPFAM" id="SSF117396">
    <property type="entry name" value="TM1631-like"/>
    <property type="match status" value="1"/>
</dbReference>
<evidence type="ECO:0000313" key="2">
    <source>
        <dbReference type="Proteomes" id="UP000677875"/>
    </source>
</evidence>
<dbReference type="Gene3D" id="3.20.20.410">
    <property type="entry name" value="Protein of unknown function UPF0759"/>
    <property type="match status" value="1"/>
</dbReference>
<sequence>MTVFVGTSGWQYRDWRGALYPPGLPVRLWLERYAAGFATVEVNNAFYRLPARETFEDWRGRLPEGFVVAVKASRFLTHVKRLRDPEEPVGRLMSRAAGLGDRLGPVLLQLPPTLRADPGLLDACLDCFPAGTRIAVEPRHDSWWTPGVRRVLEARGAALCWADVRARPVAPLWRTADWGYVRFHEGRAAAWPHYGRRSLTTWADRIAETWPDGDVYAYFNNDPNAAAVGDAEVFARAARRSGLSTTRTPGTPAG</sequence>
<name>A0A940XGD0_9ACTN</name>
<proteinExistence type="predicted"/>
<dbReference type="PANTHER" id="PTHR30348:SF4">
    <property type="entry name" value="DUF72 DOMAIN-CONTAINING PROTEIN"/>
    <property type="match status" value="1"/>
</dbReference>
<dbReference type="AlphaFoldDB" id="A0A940XGD0"/>
<accession>A0A940XGD0</accession>
<dbReference type="InterPro" id="IPR002763">
    <property type="entry name" value="DUF72"/>
</dbReference>
<keyword evidence="2" id="KW-1185">Reference proteome</keyword>
<gene>
    <name evidence="1" type="ORF">J5Y05_25890</name>
</gene>
<dbReference type="InterPro" id="IPR036520">
    <property type="entry name" value="UPF0759_sf"/>
</dbReference>
<evidence type="ECO:0000313" key="1">
    <source>
        <dbReference type="EMBL" id="MBQ0829893.1"/>
    </source>
</evidence>